<dbReference type="RefSeq" id="WP_089873701.1">
    <property type="nucleotide sequence ID" value="NZ_FNBH01000002.1"/>
</dbReference>
<reference evidence="2" key="1">
    <citation type="submission" date="2016-10" db="EMBL/GenBank/DDBJ databases">
        <authorList>
            <person name="Varghese N."/>
            <person name="Submissions S."/>
        </authorList>
    </citation>
    <scope>NUCLEOTIDE SEQUENCE [LARGE SCALE GENOMIC DNA]</scope>
    <source>
        <strain evidence="2">DSM 19684</strain>
    </source>
</reference>
<dbReference type="EMBL" id="FNBH01000002">
    <property type="protein sequence ID" value="SDF91621.1"/>
    <property type="molecule type" value="Genomic_DNA"/>
</dbReference>
<accession>A0A1G7PZH6</accession>
<proteinExistence type="predicted"/>
<dbReference type="Proteomes" id="UP000199203">
    <property type="component" value="Unassembled WGS sequence"/>
</dbReference>
<protein>
    <submittedName>
        <fullName evidence="1">Uncharacterized protein</fullName>
    </submittedName>
</protein>
<dbReference type="STRING" id="454006.SAMN05421825_2465"/>
<dbReference type="AlphaFoldDB" id="A0A1G7PZH6"/>
<organism evidence="1 2">
    <name type="scientific">Epilithonimonas hungarica</name>
    <dbReference type="NCBI Taxonomy" id="454006"/>
    <lineage>
        <taxon>Bacteria</taxon>
        <taxon>Pseudomonadati</taxon>
        <taxon>Bacteroidota</taxon>
        <taxon>Flavobacteriia</taxon>
        <taxon>Flavobacteriales</taxon>
        <taxon>Weeksellaceae</taxon>
        <taxon>Chryseobacterium group</taxon>
        <taxon>Epilithonimonas</taxon>
    </lineage>
</organism>
<sequence length="133" mass="15561">MKYSVTINSTDSEFYRNNKLILRVLSGNFYLSKSRIFGSNNKVLVIFKAFNLFFKRDIKILEQNLDKKIVLEKGNLYIDENLLVIKTKFKIIGKYEAICLLNNHEIGEIIENSGHVPKLVMDMVLDFKQLEIR</sequence>
<dbReference type="OrthoDB" id="9910209at2"/>
<keyword evidence="2" id="KW-1185">Reference proteome</keyword>
<name>A0A1G7PZH6_9FLAO</name>
<gene>
    <name evidence="1" type="ORF">SAMN05421825_2465</name>
</gene>
<evidence type="ECO:0000313" key="1">
    <source>
        <dbReference type="EMBL" id="SDF91621.1"/>
    </source>
</evidence>
<evidence type="ECO:0000313" key="2">
    <source>
        <dbReference type="Proteomes" id="UP000199203"/>
    </source>
</evidence>